<dbReference type="Proteomes" id="UP000249661">
    <property type="component" value="Unassembled WGS sequence"/>
</dbReference>
<gene>
    <name evidence="1" type="ORF">BO66DRAFT_467194</name>
</gene>
<reference evidence="1" key="1">
    <citation type="submission" date="2018-02" db="EMBL/GenBank/DDBJ databases">
        <title>The genomes of Aspergillus section Nigri reveals drivers in fungal speciation.</title>
        <authorList>
            <consortium name="DOE Joint Genome Institute"/>
            <person name="Vesth T.C."/>
            <person name="Nybo J."/>
            <person name="Theobald S."/>
            <person name="Brandl J."/>
            <person name="Frisvad J.C."/>
            <person name="Nielsen K.F."/>
            <person name="Lyhne E.K."/>
            <person name="Kogle M.E."/>
            <person name="Kuo A."/>
            <person name="Riley R."/>
            <person name="Clum A."/>
            <person name="Nolan M."/>
            <person name="Lipzen A."/>
            <person name="Salamov A."/>
            <person name="Henrissat B."/>
            <person name="Wiebenga A."/>
            <person name="De vries R.P."/>
            <person name="Grigoriev I.V."/>
            <person name="Mortensen U.H."/>
            <person name="Andersen M.R."/>
            <person name="Baker S.E."/>
        </authorList>
    </citation>
    <scope>NUCLEOTIDE SEQUENCE</scope>
    <source>
        <strain evidence="1">CBS 121060</strain>
    </source>
</reference>
<sequence>MSANENFIKQIVAIRCKPDMTRKEFLNHHFQVHGTISDAPEDPDIKPQWFLWFRCLSPAAGSQIYSDHLFDGAFGGRPDALNANQPWVGRDDITELYFRDWVHLKNVFTSEHVKTHVGPDGLNFSDIEAPLPIVAREKSLPLRTTRDLDDENGQVPKEIGIQPEGMDLAAYFGGSSMPTYHLAYKIFLKDRASVTAVCKAQKAFYENTQDELNQSESFVVVGIEGLIMDIGANTRFDPKRQPEMPDL</sequence>
<organism evidence="1 2">
    <name type="scientific">Aspergillus aculeatinus CBS 121060</name>
    <dbReference type="NCBI Taxonomy" id="1448322"/>
    <lineage>
        <taxon>Eukaryota</taxon>
        <taxon>Fungi</taxon>
        <taxon>Dikarya</taxon>
        <taxon>Ascomycota</taxon>
        <taxon>Pezizomycotina</taxon>
        <taxon>Eurotiomycetes</taxon>
        <taxon>Eurotiomycetidae</taxon>
        <taxon>Eurotiales</taxon>
        <taxon>Aspergillaceae</taxon>
        <taxon>Aspergillus</taxon>
        <taxon>Aspergillus subgen. Circumdati</taxon>
    </lineage>
</organism>
<evidence type="ECO:0000313" key="1">
    <source>
        <dbReference type="EMBL" id="RAH75509.1"/>
    </source>
</evidence>
<keyword evidence="2" id="KW-1185">Reference proteome</keyword>
<name>A0ACD1HPJ7_9EURO</name>
<evidence type="ECO:0000313" key="2">
    <source>
        <dbReference type="Proteomes" id="UP000249661"/>
    </source>
</evidence>
<proteinExistence type="predicted"/>
<accession>A0ACD1HPJ7</accession>
<protein>
    <submittedName>
        <fullName evidence="1">Uncharacterized protein</fullName>
    </submittedName>
</protein>
<dbReference type="EMBL" id="KZ824933">
    <property type="protein sequence ID" value="RAH75509.1"/>
    <property type="molecule type" value="Genomic_DNA"/>
</dbReference>